<sequence length="352" mass="40219">MKKLNNKKEKIFELFSQNLAWVKEHPSISFNPDFEKGYVCPLCFDAFFEKDLAHSAPNPLTIEHIPPESLGGKPLVLTCKNCNSKSGHELDAHLLKHLLEEDAHALLPSSKTKATFELNGNKVNGVVEVDDKGEIKFDLQPQRSHPDQSRRFMKDLLPPQTIYNPIFNSDNLFESGVTTAKFRVSLSKYSKERRAEVALLRIAYLKAFSTLGNGFYINPGLYKVREQILNPDKEILPKVFWIHFDFPKELEGINIISLPKELRCYLVIFTLKTQSLARRFAIALPGPTDPGVEVYDYIANNLCVGDGTAFVNGMIEHIPDTDYLRVKKYTFASLYFWGEYTKEDYQPRLPPE</sequence>
<dbReference type="RefSeq" id="WP_255904366.1">
    <property type="nucleotide sequence ID" value="NZ_JAFMZO010000004.1"/>
</dbReference>
<evidence type="ECO:0000313" key="3">
    <source>
        <dbReference type="Proteomes" id="UP001597387"/>
    </source>
</evidence>
<proteinExistence type="predicted"/>
<protein>
    <submittedName>
        <fullName evidence="2">HNH endonuclease</fullName>
    </submittedName>
</protein>
<dbReference type="InterPro" id="IPR029471">
    <property type="entry name" value="HNH_5"/>
</dbReference>
<gene>
    <name evidence="2" type="ORF">ACFSJU_17465</name>
</gene>
<dbReference type="Gene3D" id="1.10.30.50">
    <property type="match status" value="1"/>
</dbReference>
<keyword evidence="2" id="KW-0540">Nuclease</keyword>
<dbReference type="Proteomes" id="UP001597387">
    <property type="component" value="Unassembled WGS sequence"/>
</dbReference>
<keyword evidence="3" id="KW-1185">Reference proteome</keyword>
<evidence type="ECO:0000259" key="1">
    <source>
        <dbReference type="Pfam" id="PF14279"/>
    </source>
</evidence>
<comment type="caution">
    <text evidence="2">The sequence shown here is derived from an EMBL/GenBank/DDBJ whole genome shotgun (WGS) entry which is preliminary data.</text>
</comment>
<feature type="domain" description="HNH endonuclease 5" evidence="1">
    <location>
        <begin position="60"/>
        <end position="99"/>
    </location>
</feature>
<reference evidence="3" key="1">
    <citation type="journal article" date="2019" name="Int. J. Syst. Evol. Microbiol.">
        <title>The Global Catalogue of Microorganisms (GCM) 10K type strain sequencing project: providing services to taxonomists for standard genome sequencing and annotation.</title>
        <authorList>
            <consortium name="The Broad Institute Genomics Platform"/>
            <consortium name="The Broad Institute Genome Sequencing Center for Infectious Disease"/>
            <person name="Wu L."/>
            <person name="Ma J."/>
        </authorList>
    </citation>
    <scope>NUCLEOTIDE SEQUENCE [LARGE SCALE GENOMIC DNA]</scope>
    <source>
        <strain evidence="3">KCTC 42217</strain>
    </source>
</reference>
<dbReference type="Pfam" id="PF14279">
    <property type="entry name" value="HNH_5"/>
    <property type="match status" value="1"/>
</dbReference>
<keyword evidence="2" id="KW-0255">Endonuclease</keyword>
<accession>A0ABW4ZRJ7</accession>
<dbReference type="GO" id="GO:0004519">
    <property type="term" value="F:endonuclease activity"/>
    <property type="evidence" value="ECO:0007669"/>
    <property type="project" value="UniProtKB-KW"/>
</dbReference>
<evidence type="ECO:0000313" key="2">
    <source>
        <dbReference type="EMBL" id="MFD2164202.1"/>
    </source>
</evidence>
<organism evidence="2 3">
    <name type="scientific">Paradesertivirga mongoliensis</name>
    <dbReference type="NCBI Taxonomy" id="2100740"/>
    <lineage>
        <taxon>Bacteria</taxon>
        <taxon>Pseudomonadati</taxon>
        <taxon>Bacteroidota</taxon>
        <taxon>Sphingobacteriia</taxon>
        <taxon>Sphingobacteriales</taxon>
        <taxon>Sphingobacteriaceae</taxon>
        <taxon>Paradesertivirga</taxon>
    </lineage>
</organism>
<keyword evidence="2" id="KW-0378">Hydrolase</keyword>
<dbReference type="EMBL" id="JBHUHZ010000003">
    <property type="protein sequence ID" value="MFD2164202.1"/>
    <property type="molecule type" value="Genomic_DNA"/>
</dbReference>
<name>A0ABW4ZRJ7_9SPHI</name>